<sequence length="134" mass="15523">MPISTEVPLPGIMYIEENQYTDPTQHYAVKVINENTMAINNRNKTKFLSTFDISFNDEAHLESLYNYVTEVENEYILNTNNIRFNPDSNGSGPNEYGVTLTRTIYLKNKNETKQETSTYYFKKVDDGLKLFAID</sequence>
<proteinExistence type="predicted"/>
<organism evidence="1 2">
    <name type="scientific">Paenibacillus pectinilyticus</name>
    <dbReference type="NCBI Taxonomy" id="512399"/>
    <lineage>
        <taxon>Bacteria</taxon>
        <taxon>Bacillati</taxon>
        <taxon>Bacillota</taxon>
        <taxon>Bacilli</taxon>
        <taxon>Bacillales</taxon>
        <taxon>Paenibacillaceae</taxon>
        <taxon>Paenibacillus</taxon>
    </lineage>
</organism>
<reference evidence="2" key="1">
    <citation type="submission" date="2016-05" db="EMBL/GenBank/DDBJ databases">
        <title>Paenibacillus oryzae. sp. nov., isolated from the rice root.</title>
        <authorList>
            <person name="Zhang J."/>
            <person name="Zhang X."/>
        </authorList>
    </citation>
    <scope>NUCLEOTIDE SEQUENCE [LARGE SCALE GENOMIC DNA]</scope>
    <source>
        <strain evidence="2">KCTC13222</strain>
    </source>
</reference>
<gene>
    <name evidence="1" type="ORF">A8709_17710</name>
</gene>
<comment type="caution">
    <text evidence="1">The sequence shown here is derived from an EMBL/GenBank/DDBJ whole genome shotgun (WGS) entry which is preliminary data.</text>
</comment>
<evidence type="ECO:0000313" key="1">
    <source>
        <dbReference type="EMBL" id="OCT13443.1"/>
    </source>
</evidence>
<protein>
    <submittedName>
        <fullName evidence="1">Uncharacterized protein</fullName>
    </submittedName>
</protein>
<dbReference type="OrthoDB" id="2037167at2"/>
<dbReference type="AlphaFoldDB" id="A0A1C0ZZ80"/>
<dbReference type="Proteomes" id="UP000093309">
    <property type="component" value="Unassembled WGS sequence"/>
</dbReference>
<name>A0A1C0ZZ80_9BACL</name>
<dbReference type="EMBL" id="LYPC01000022">
    <property type="protein sequence ID" value="OCT13443.1"/>
    <property type="molecule type" value="Genomic_DNA"/>
</dbReference>
<evidence type="ECO:0000313" key="2">
    <source>
        <dbReference type="Proteomes" id="UP000093309"/>
    </source>
</evidence>
<dbReference type="RefSeq" id="WP_065853505.1">
    <property type="nucleotide sequence ID" value="NZ_LYPC01000022.1"/>
</dbReference>
<accession>A0A1C0ZZ80</accession>
<keyword evidence="2" id="KW-1185">Reference proteome</keyword>